<dbReference type="Proteomes" id="UP000134498">
    <property type="component" value="Genome"/>
</dbReference>
<reference evidence="2 4" key="1">
    <citation type="journal article" date="2007" name="Arch. Virol.">
        <title>Sequence determination of variable regions within the genomes of gallid herpesvirus-2 pathotypes.</title>
        <authorList>
            <person name="Spatz S.J."/>
            <person name="Silva R.F."/>
        </authorList>
    </citation>
    <scope>NUCLEOTIDE SEQUENCE [LARGE SCALE GENOMIC DNA]</scope>
    <source>
        <strain evidence="2">CU-2</strain>
    </source>
</reference>
<dbReference type="EMBL" id="EU499381">
    <property type="protein sequence ID" value="ACF94812.1"/>
    <property type="molecule type" value="Genomic_DNA"/>
</dbReference>
<sequence>MSWPRGDSKKKKKSKGGKHCSIIA</sequence>
<feature type="region of interest" description="Disordered" evidence="1">
    <location>
        <begin position="1"/>
        <end position="24"/>
    </location>
</feature>
<protein>
    <submittedName>
        <fullName evidence="2">Cytoplasmic protein</fullName>
    </submittedName>
</protein>
<evidence type="ECO:0000313" key="3">
    <source>
        <dbReference type="EMBL" id="ACF94812.1"/>
    </source>
</evidence>
<name>B4YEM0_9ALPH</name>
<gene>
    <name evidence="2" type="ORF">MDV086</name>
    <name evidence="3" type="ORF">MDV098</name>
</gene>
<evidence type="ECO:0000313" key="2">
    <source>
        <dbReference type="EMBL" id="ACF94808.1"/>
    </source>
</evidence>
<proteinExistence type="predicted"/>
<evidence type="ECO:0000313" key="4">
    <source>
        <dbReference type="Proteomes" id="UP000134498"/>
    </source>
</evidence>
<dbReference type="EMBL" id="EU499381">
    <property type="protein sequence ID" value="ACF94808.1"/>
    <property type="molecule type" value="Genomic_DNA"/>
</dbReference>
<evidence type="ECO:0000256" key="1">
    <source>
        <dbReference type="SAM" id="MobiDB-lite"/>
    </source>
</evidence>
<organism evidence="2 4">
    <name type="scientific">Gallid alphaherpesvirus 2</name>
    <dbReference type="NCBI Taxonomy" id="10390"/>
    <lineage>
        <taxon>Viruses</taxon>
        <taxon>Duplodnaviria</taxon>
        <taxon>Heunggongvirae</taxon>
        <taxon>Peploviricota</taxon>
        <taxon>Herviviricetes</taxon>
        <taxon>Herpesvirales</taxon>
        <taxon>Orthoherpesviridae</taxon>
        <taxon>Alphaherpesvirinae</taxon>
        <taxon>Mardivirus</taxon>
        <taxon>Mardivirus gallidalpha2</taxon>
    </lineage>
</organism>
<reference evidence="2 4" key="2">
    <citation type="journal article" date="2008" name="Virus Genes">
        <title>Sequence determination of a mildly virulent strain (CU-2) of Gallid herpesvirus type 2 using 454 pyrosequencing.</title>
        <authorList>
            <person name="Spatz S.J."/>
            <person name="Rue C.A."/>
        </authorList>
    </citation>
    <scope>NUCLEOTIDE SEQUENCE [LARGE SCALE GENOMIC DNA]</scope>
    <source>
        <strain evidence="2">CU-2</strain>
    </source>
</reference>
<feature type="compositionally biased region" description="Basic residues" evidence="1">
    <location>
        <begin position="8"/>
        <end position="18"/>
    </location>
</feature>
<accession>B4YEM0</accession>